<protein>
    <submittedName>
        <fullName evidence="1">Uncharacterized protein</fullName>
    </submittedName>
</protein>
<name>A0ABY7M8E9_9CHLR</name>
<reference evidence="1 2" key="1">
    <citation type="journal article" date="2023" name="ISME J.">
        <title>Thermophilic Dehalococcoidia with unusual traits shed light on an unexpected past.</title>
        <authorList>
            <person name="Palmer M."/>
            <person name="Covington J.K."/>
            <person name="Zhou E.M."/>
            <person name="Thomas S.C."/>
            <person name="Habib N."/>
            <person name="Seymour C.O."/>
            <person name="Lai D."/>
            <person name="Johnston J."/>
            <person name="Hashimi A."/>
            <person name="Jiao J.Y."/>
            <person name="Muok A.R."/>
            <person name="Liu L."/>
            <person name="Xian W.D."/>
            <person name="Zhi X.Y."/>
            <person name="Li M.M."/>
            <person name="Silva L.P."/>
            <person name="Bowen B.P."/>
            <person name="Louie K."/>
            <person name="Briegel A."/>
            <person name="Pett-Ridge J."/>
            <person name="Weber P.K."/>
            <person name="Tocheva E.I."/>
            <person name="Woyke T."/>
            <person name="Northen T.R."/>
            <person name="Mayali X."/>
            <person name="Li W.J."/>
            <person name="Hedlund B.P."/>
        </authorList>
    </citation>
    <scope>NUCLEOTIDE SEQUENCE [LARGE SCALE GENOMIC DNA]</scope>
    <source>
        <strain evidence="1 2">YIM 72310</strain>
    </source>
</reference>
<dbReference type="EMBL" id="CP115149">
    <property type="protein sequence ID" value="WBL36283.1"/>
    <property type="molecule type" value="Genomic_DNA"/>
</dbReference>
<sequence length="79" mass="8168">MTVRAPDWPAGDPVAVTICAIGDWAPACPDWWKPALEPLPYAAANPLRGGAIVRALFPALGAAAAFVEGVLRLCANPST</sequence>
<evidence type="ECO:0000313" key="1">
    <source>
        <dbReference type="EMBL" id="WBL36283.1"/>
    </source>
</evidence>
<proteinExistence type="predicted"/>
<gene>
    <name evidence="1" type="ORF">O0235_01445</name>
</gene>
<organism evidence="1 2">
    <name type="scientific">Tepidiforma flava</name>
    <dbReference type="NCBI Taxonomy" id="3004094"/>
    <lineage>
        <taxon>Bacteria</taxon>
        <taxon>Bacillati</taxon>
        <taxon>Chloroflexota</taxon>
        <taxon>Tepidiformia</taxon>
        <taxon>Tepidiformales</taxon>
        <taxon>Tepidiformaceae</taxon>
        <taxon>Tepidiforma</taxon>
    </lineage>
</organism>
<keyword evidence="2" id="KW-1185">Reference proteome</keyword>
<accession>A0ABY7M8E9</accession>
<evidence type="ECO:0000313" key="2">
    <source>
        <dbReference type="Proteomes" id="UP001212803"/>
    </source>
</evidence>
<dbReference type="Proteomes" id="UP001212803">
    <property type="component" value="Chromosome"/>
</dbReference>